<protein>
    <submittedName>
        <fullName evidence="4">Efflux transporter outer membrane subunit</fullName>
    </submittedName>
</protein>
<evidence type="ECO:0000256" key="3">
    <source>
        <dbReference type="SAM" id="Coils"/>
    </source>
</evidence>
<dbReference type="OrthoDB" id="9783100at2"/>
<dbReference type="InterPro" id="IPR003423">
    <property type="entry name" value="OMP_efflux"/>
</dbReference>
<keyword evidence="2" id="KW-0812">Transmembrane</keyword>
<evidence type="ECO:0000313" key="4">
    <source>
        <dbReference type="EMBL" id="MXO82434.1"/>
    </source>
</evidence>
<reference evidence="4 5" key="1">
    <citation type="submission" date="2019-12" db="EMBL/GenBank/DDBJ databases">
        <title>Genomic-based taxomic classification of the family Erythrobacteraceae.</title>
        <authorList>
            <person name="Xu L."/>
        </authorList>
    </citation>
    <scope>NUCLEOTIDE SEQUENCE [LARGE SCALE GENOMIC DNA]</scope>
    <source>
        <strain evidence="4 5">KCTC 42006</strain>
    </source>
</reference>
<dbReference type="GO" id="GO:0005886">
    <property type="term" value="C:plasma membrane"/>
    <property type="evidence" value="ECO:0007669"/>
    <property type="project" value="UniProtKB-SubCell"/>
</dbReference>
<comment type="similarity">
    <text evidence="1 2">Belongs to the outer membrane factor (OMF) (TC 1.B.17) family.</text>
</comment>
<evidence type="ECO:0000313" key="5">
    <source>
        <dbReference type="Proteomes" id="UP000460290"/>
    </source>
</evidence>
<feature type="coiled-coil region" evidence="3">
    <location>
        <begin position="393"/>
        <end position="420"/>
    </location>
</feature>
<dbReference type="Gene3D" id="2.20.200.10">
    <property type="entry name" value="Outer membrane efflux proteins (OEP)"/>
    <property type="match status" value="1"/>
</dbReference>
<dbReference type="Gene3D" id="1.20.1600.10">
    <property type="entry name" value="Outer membrane efflux proteins (OEP)"/>
    <property type="match status" value="1"/>
</dbReference>
<dbReference type="Proteomes" id="UP000460290">
    <property type="component" value="Unassembled WGS sequence"/>
</dbReference>
<keyword evidence="3" id="KW-0175">Coiled coil</keyword>
<gene>
    <name evidence="4" type="ORF">GRI35_03460</name>
</gene>
<comment type="caution">
    <text evidence="4">The sequence shown here is derived from an EMBL/GenBank/DDBJ whole genome shotgun (WGS) entry which is preliminary data.</text>
</comment>
<keyword evidence="2" id="KW-0449">Lipoprotein</keyword>
<dbReference type="AlphaFoldDB" id="A0A844Z4K8"/>
<dbReference type="EMBL" id="WTYZ01000001">
    <property type="protein sequence ID" value="MXO82434.1"/>
    <property type="molecule type" value="Genomic_DNA"/>
</dbReference>
<comment type="subcellular location">
    <subcellularLocation>
        <location evidence="2">Cell membrane</location>
        <topology evidence="2">Lipid-anchor</topology>
    </subcellularLocation>
</comment>
<proteinExistence type="inferred from homology"/>
<dbReference type="PANTHER" id="PTHR30203">
    <property type="entry name" value="OUTER MEMBRANE CATION EFFLUX PROTEIN"/>
    <property type="match status" value="1"/>
</dbReference>
<keyword evidence="2" id="KW-0472">Membrane</keyword>
<dbReference type="RefSeq" id="WP_160612887.1">
    <property type="nucleotide sequence ID" value="NZ_JAUFQM010000001.1"/>
</dbReference>
<dbReference type="NCBIfam" id="TIGR01845">
    <property type="entry name" value="outer_NodT"/>
    <property type="match status" value="1"/>
</dbReference>
<dbReference type="GO" id="GO:0015562">
    <property type="term" value="F:efflux transmembrane transporter activity"/>
    <property type="evidence" value="ECO:0007669"/>
    <property type="project" value="InterPro"/>
</dbReference>
<dbReference type="PROSITE" id="PS51257">
    <property type="entry name" value="PROKAR_LIPOPROTEIN"/>
    <property type="match status" value="1"/>
</dbReference>
<evidence type="ECO:0000256" key="1">
    <source>
        <dbReference type="ARBA" id="ARBA00007613"/>
    </source>
</evidence>
<organism evidence="4 5">
    <name type="scientific">Pontixanthobacter aestiaquae</name>
    <dbReference type="NCBI Taxonomy" id="1509367"/>
    <lineage>
        <taxon>Bacteria</taxon>
        <taxon>Pseudomonadati</taxon>
        <taxon>Pseudomonadota</taxon>
        <taxon>Alphaproteobacteria</taxon>
        <taxon>Sphingomonadales</taxon>
        <taxon>Erythrobacteraceae</taxon>
        <taxon>Pontixanthobacter</taxon>
    </lineage>
</organism>
<evidence type="ECO:0000256" key="2">
    <source>
        <dbReference type="RuleBase" id="RU362097"/>
    </source>
</evidence>
<dbReference type="PANTHER" id="PTHR30203:SF33">
    <property type="entry name" value="BLR4455 PROTEIN"/>
    <property type="match status" value="1"/>
</dbReference>
<accession>A0A844Z4K8</accession>
<keyword evidence="2" id="KW-0564">Palmitate</keyword>
<sequence length="473" mass="48396">MRSGAFLIGAASIALTGCVAGPAPVIETPAPVLPASYTYAPDSTVAASVDTLLPIGDPAFAALSAAALAESPSLLEAAARIDSARANAAGAGANRLPLISGDASIAGTRTNPNQFGANLPAGIAIDTERLNYGANIGAVWDPDLFGQLRAQERAALSLVDAAGADAAAIRLSILAEIAGAVIDWRTLQAREKALKEDLVAAETLVTLSDIRERAGIAPGFDRVRAETVAETSRSRIAALASERARIAGLLVTLTAQSPKTVRDALASDGPGSIVSAAPASTPSELLANRPDIQAAAARLAASDAELYAAAANRFPKFTLSAALGLLAFDLGDLFDEDAVVGSASGSLLAPLLDFGRIEAQIDGAAAGKRAAFQAYRGRVFTALGEAETGYGLVQSADRELALAERERASAARAAELAEVRFRAGLANFLTVLDARRIADSSGERVALAKGRAQRARVLLWQALGGNDGKVATQ</sequence>
<dbReference type="InterPro" id="IPR010131">
    <property type="entry name" value="MdtP/NodT-like"/>
</dbReference>
<name>A0A844Z4K8_9SPHN</name>
<keyword evidence="5" id="KW-1185">Reference proteome</keyword>
<dbReference type="Pfam" id="PF02321">
    <property type="entry name" value="OEP"/>
    <property type="match status" value="2"/>
</dbReference>
<dbReference type="SUPFAM" id="SSF56954">
    <property type="entry name" value="Outer membrane efflux proteins (OEP)"/>
    <property type="match status" value="1"/>
</dbReference>
<keyword evidence="2" id="KW-1134">Transmembrane beta strand</keyword>